<dbReference type="GO" id="GO:0005737">
    <property type="term" value="C:cytoplasm"/>
    <property type="evidence" value="ECO:0007669"/>
    <property type="project" value="UniProtKB-SubCell"/>
</dbReference>
<dbReference type="HAMAP" id="MF_00034">
    <property type="entry name" value="RuvC"/>
    <property type="match status" value="1"/>
</dbReference>
<feature type="active site" evidence="13">
    <location>
        <position position="75"/>
    </location>
</feature>
<dbReference type="PROSITE" id="PS01321">
    <property type="entry name" value="RUVC"/>
    <property type="match status" value="1"/>
</dbReference>
<evidence type="ECO:0000256" key="8">
    <source>
        <dbReference type="ARBA" id="ARBA00022842"/>
    </source>
</evidence>
<evidence type="ECO:0000256" key="6">
    <source>
        <dbReference type="ARBA" id="ARBA00022763"/>
    </source>
</evidence>
<keyword evidence="2 13" id="KW-0963">Cytoplasm</keyword>
<evidence type="ECO:0000256" key="2">
    <source>
        <dbReference type="ARBA" id="ARBA00022490"/>
    </source>
</evidence>
<evidence type="ECO:0000313" key="15">
    <source>
        <dbReference type="EMBL" id="PIT90122.1"/>
    </source>
</evidence>
<dbReference type="PANTHER" id="PTHR30194:SF3">
    <property type="entry name" value="CROSSOVER JUNCTION ENDODEOXYRIBONUCLEASE RUVC"/>
    <property type="match status" value="1"/>
</dbReference>
<dbReference type="NCBIfam" id="NF000711">
    <property type="entry name" value="PRK00039.2-1"/>
    <property type="match status" value="1"/>
</dbReference>
<evidence type="ECO:0000256" key="10">
    <source>
        <dbReference type="ARBA" id="ARBA00023172"/>
    </source>
</evidence>
<evidence type="ECO:0000256" key="7">
    <source>
        <dbReference type="ARBA" id="ARBA00022801"/>
    </source>
</evidence>
<keyword evidence="6 13" id="KW-0227">DNA damage</keyword>
<organism evidence="15 16">
    <name type="scientific">Candidatus Kuenenbacteria bacterium CG10_big_fil_rev_8_21_14_0_10_36_11</name>
    <dbReference type="NCBI Taxonomy" id="1974618"/>
    <lineage>
        <taxon>Bacteria</taxon>
        <taxon>Candidatus Kueneniibacteriota</taxon>
    </lineage>
</organism>
<accession>A0A2M6WBF6</accession>
<comment type="function">
    <text evidence="13">The RuvA-RuvB-RuvC complex processes Holliday junction (HJ) DNA during genetic recombination and DNA repair. Endonuclease that resolves HJ intermediates. Cleaves cruciform DNA by making single-stranded nicks across the HJ at symmetrical positions within the homologous arms, yielding a 5'-phosphate and a 3'-hydroxyl group; requires a central core of homology in the junction. The consensus cleavage sequence is 5'-(A/T)TT(C/G)-3'. Cleavage occurs on the 3'-side of the TT dinucleotide at the point of strand exchange. HJ branch migration catalyzed by RuvA-RuvB allows RuvC to scan DNA until it finds its consensus sequence, where it cleaves and resolves the cruciform DNA.</text>
</comment>
<dbReference type="Gene3D" id="3.30.420.10">
    <property type="entry name" value="Ribonuclease H-like superfamily/Ribonuclease H"/>
    <property type="match status" value="1"/>
</dbReference>
<gene>
    <name evidence="13" type="primary">ruvC</name>
    <name evidence="15" type="ORF">COU23_00200</name>
</gene>
<dbReference type="InterPro" id="IPR002176">
    <property type="entry name" value="X-over_junc_endoDNase_RuvC"/>
</dbReference>
<feature type="binding site" evidence="13">
    <location>
        <position position="15"/>
    </location>
    <ligand>
        <name>Mg(2+)</name>
        <dbReference type="ChEBI" id="CHEBI:18420"/>
        <label>1</label>
    </ligand>
</feature>
<evidence type="ECO:0000256" key="11">
    <source>
        <dbReference type="ARBA" id="ARBA00023204"/>
    </source>
</evidence>
<feature type="binding site" evidence="13">
    <location>
        <position position="75"/>
    </location>
    <ligand>
        <name>Mg(2+)</name>
        <dbReference type="ChEBI" id="CHEBI:18420"/>
        <label>2</label>
    </ligand>
</feature>
<dbReference type="NCBIfam" id="TIGR00228">
    <property type="entry name" value="ruvC"/>
    <property type="match status" value="1"/>
</dbReference>
<feature type="active site" evidence="13">
    <location>
        <position position="148"/>
    </location>
</feature>
<dbReference type="InterPro" id="IPR012337">
    <property type="entry name" value="RNaseH-like_sf"/>
</dbReference>
<evidence type="ECO:0000256" key="14">
    <source>
        <dbReference type="NCBIfam" id="TIGR00228"/>
    </source>
</evidence>
<dbReference type="GO" id="GO:0003677">
    <property type="term" value="F:DNA binding"/>
    <property type="evidence" value="ECO:0007669"/>
    <property type="project" value="UniProtKB-KW"/>
</dbReference>
<dbReference type="GO" id="GO:0006281">
    <property type="term" value="P:DNA repair"/>
    <property type="evidence" value="ECO:0007669"/>
    <property type="project" value="UniProtKB-UniRule"/>
</dbReference>
<evidence type="ECO:0000256" key="13">
    <source>
        <dbReference type="HAMAP-Rule" id="MF_00034"/>
    </source>
</evidence>
<sequence length="166" mass="18504">MDTPKTGAQIILGIDPGYAITGWAVLEKNNQNLKLLNCGAIMSHKSLVHAERLNYLNQELMRIIKKNQPQIMAVEELFFFKNLKTALKVAEARGVILMTGLKNNLEVREFTPLQIKQALVGYGRAEKKQVQQMVKIILNLKEKIKLDDVADAAAVAITCANTTCQI</sequence>
<dbReference type="FunFam" id="3.30.420.10:FF:000002">
    <property type="entry name" value="Crossover junction endodeoxyribonuclease RuvC"/>
    <property type="match status" value="1"/>
</dbReference>
<dbReference type="CDD" id="cd16962">
    <property type="entry name" value="RuvC"/>
    <property type="match status" value="1"/>
</dbReference>
<comment type="catalytic activity">
    <reaction evidence="12 13">
        <text>Endonucleolytic cleavage at a junction such as a reciprocal single-stranded crossover between two homologous DNA duplexes (Holliday junction).</text>
        <dbReference type="EC" id="3.1.21.10"/>
    </reaction>
</comment>
<dbReference type="GO" id="GO:0006310">
    <property type="term" value="P:DNA recombination"/>
    <property type="evidence" value="ECO:0007669"/>
    <property type="project" value="UniProtKB-UniRule"/>
</dbReference>
<protein>
    <recommendedName>
        <fullName evidence="13 14">Crossover junction endodeoxyribonuclease RuvC</fullName>
        <ecNumber evidence="13 14">3.1.21.10</ecNumber>
    </recommendedName>
    <alternativeName>
        <fullName evidence="13">Holliday junction nuclease RuvC</fullName>
    </alternativeName>
    <alternativeName>
        <fullName evidence="13">Holliday junction resolvase RuvC</fullName>
    </alternativeName>
</protein>
<keyword evidence="5 13" id="KW-0255">Endonuclease</keyword>
<dbReference type="AlphaFoldDB" id="A0A2M6WBF6"/>
<keyword evidence="4 13" id="KW-0479">Metal-binding</keyword>
<evidence type="ECO:0000256" key="9">
    <source>
        <dbReference type="ARBA" id="ARBA00023125"/>
    </source>
</evidence>
<evidence type="ECO:0000313" key="16">
    <source>
        <dbReference type="Proteomes" id="UP000231464"/>
    </source>
</evidence>
<feature type="active site" evidence="13">
    <location>
        <position position="15"/>
    </location>
</feature>
<keyword evidence="8 13" id="KW-0460">Magnesium</keyword>
<feature type="binding site" evidence="13">
    <location>
        <position position="148"/>
    </location>
    <ligand>
        <name>Mg(2+)</name>
        <dbReference type="ChEBI" id="CHEBI:18420"/>
        <label>1</label>
    </ligand>
</feature>
<dbReference type="SUPFAM" id="SSF53098">
    <property type="entry name" value="Ribonuclease H-like"/>
    <property type="match status" value="1"/>
</dbReference>
<dbReference type="PRINTS" id="PR00696">
    <property type="entry name" value="RSOLVASERUVC"/>
</dbReference>
<evidence type="ECO:0000256" key="4">
    <source>
        <dbReference type="ARBA" id="ARBA00022723"/>
    </source>
</evidence>
<keyword evidence="9 13" id="KW-0238">DNA-binding</keyword>
<comment type="subunit">
    <text evidence="13">Homodimer which binds Holliday junction (HJ) DNA. The HJ becomes 2-fold symmetrical on binding to RuvC with unstacked arms; it has a different conformation from HJ DNA in complex with RuvA. In the full resolvosome a probable DNA-RuvA(4)-RuvB(12)-RuvC(2) complex forms which resolves the HJ.</text>
</comment>
<dbReference type="GO" id="GO:0008821">
    <property type="term" value="F:crossover junction DNA endonuclease activity"/>
    <property type="evidence" value="ECO:0007669"/>
    <property type="project" value="UniProtKB-UniRule"/>
</dbReference>
<dbReference type="GO" id="GO:0048476">
    <property type="term" value="C:Holliday junction resolvase complex"/>
    <property type="evidence" value="ECO:0007669"/>
    <property type="project" value="UniProtKB-UniRule"/>
</dbReference>
<dbReference type="GO" id="GO:0000287">
    <property type="term" value="F:magnesium ion binding"/>
    <property type="evidence" value="ECO:0007669"/>
    <property type="project" value="UniProtKB-UniRule"/>
</dbReference>
<comment type="subcellular location">
    <subcellularLocation>
        <location evidence="13">Cytoplasm</location>
    </subcellularLocation>
</comment>
<keyword evidence="11 13" id="KW-0234">DNA repair</keyword>
<dbReference type="EMBL" id="PFBP01000003">
    <property type="protein sequence ID" value="PIT90122.1"/>
    <property type="molecule type" value="Genomic_DNA"/>
</dbReference>
<dbReference type="InterPro" id="IPR020563">
    <property type="entry name" value="X-over_junc_endoDNase_Mg_BS"/>
</dbReference>
<evidence type="ECO:0000256" key="12">
    <source>
        <dbReference type="ARBA" id="ARBA00029354"/>
    </source>
</evidence>
<name>A0A2M6WBF6_9BACT</name>
<keyword evidence="3 13" id="KW-0540">Nuclease</keyword>
<comment type="caution">
    <text evidence="15">The sequence shown here is derived from an EMBL/GenBank/DDBJ whole genome shotgun (WGS) entry which is preliminary data.</text>
</comment>
<dbReference type="Pfam" id="PF02075">
    <property type="entry name" value="RuvC"/>
    <property type="match status" value="1"/>
</dbReference>
<proteinExistence type="inferred from homology"/>
<dbReference type="Proteomes" id="UP000231464">
    <property type="component" value="Unassembled WGS sequence"/>
</dbReference>
<reference evidence="16" key="1">
    <citation type="submission" date="2017-09" db="EMBL/GenBank/DDBJ databases">
        <title>Depth-based differentiation of microbial function through sediment-hosted aquifers and enrichment of novel symbionts in the deep terrestrial subsurface.</title>
        <authorList>
            <person name="Probst A.J."/>
            <person name="Ladd B."/>
            <person name="Jarett J.K."/>
            <person name="Geller-Mcgrath D.E."/>
            <person name="Sieber C.M.K."/>
            <person name="Emerson J.B."/>
            <person name="Anantharaman K."/>
            <person name="Thomas B.C."/>
            <person name="Malmstrom R."/>
            <person name="Stieglmeier M."/>
            <person name="Klingl A."/>
            <person name="Woyke T."/>
            <person name="Ryan C.M."/>
            <person name="Banfield J.F."/>
        </authorList>
    </citation>
    <scope>NUCLEOTIDE SEQUENCE [LARGE SCALE GENOMIC DNA]</scope>
</reference>
<comment type="cofactor">
    <cofactor evidence="13">
        <name>Mg(2+)</name>
        <dbReference type="ChEBI" id="CHEBI:18420"/>
    </cofactor>
    <text evidence="13">Binds 2 Mg(2+) ion per subunit.</text>
</comment>
<dbReference type="PANTHER" id="PTHR30194">
    <property type="entry name" value="CROSSOVER JUNCTION ENDODEOXYRIBONUCLEASE RUVC"/>
    <property type="match status" value="1"/>
</dbReference>
<evidence type="ECO:0000256" key="1">
    <source>
        <dbReference type="ARBA" id="ARBA00009518"/>
    </source>
</evidence>
<evidence type="ECO:0000256" key="3">
    <source>
        <dbReference type="ARBA" id="ARBA00022722"/>
    </source>
</evidence>
<evidence type="ECO:0000256" key="5">
    <source>
        <dbReference type="ARBA" id="ARBA00022759"/>
    </source>
</evidence>
<dbReference type="InterPro" id="IPR036397">
    <property type="entry name" value="RNaseH_sf"/>
</dbReference>
<comment type="similarity">
    <text evidence="1 13">Belongs to the RuvC family.</text>
</comment>
<keyword evidence="7 13" id="KW-0378">Hydrolase</keyword>
<dbReference type="EC" id="3.1.21.10" evidence="13 14"/>
<keyword evidence="10 13" id="KW-0233">DNA recombination</keyword>